<dbReference type="GO" id="GO:0005737">
    <property type="term" value="C:cytoplasm"/>
    <property type="evidence" value="ECO:0007669"/>
    <property type="project" value="InterPro"/>
</dbReference>
<comment type="subcellular location">
    <subcellularLocation>
        <location evidence="1">Secreted</location>
    </subcellularLocation>
</comment>
<reference evidence="9" key="1">
    <citation type="submission" date="2018-11" db="EMBL/GenBank/DDBJ databases">
        <title>Proposal to divide the Flavobacteriaceae and reorganize its genera based on Amino Acid Identity values calculated from whole genome sequences.</title>
        <authorList>
            <person name="Nicholson A.C."/>
            <person name="Gulvik C.A."/>
            <person name="Whitney A.M."/>
            <person name="Humrighouse B.W."/>
            <person name="Bell M."/>
            <person name="Holmes B."/>
            <person name="Steigerwalt A.G."/>
            <person name="Villarma A."/>
            <person name="Sheth M."/>
            <person name="Batra D."/>
            <person name="Pryor J."/>
            <person name="Bernardet J.-F."/>
            <person name="Hugo C."/>
            <person name="Kampfer P."/>
            <person name="Newman J."/>
            <person name="McQuiston J.R."/>
        </authorList>
    </citation>
    <scope>NUCLEOTIDE SEQUENCE [LARGE SCALE GENOMIC DNA]</scope>
    <source>
        <strain evidence="9">G0229</strain>
    </source>
</reference>
<keyword evidence="9" id="KW-1185">Reference proteome</keyword>
<dbReference type="GO" id="GO:0005576">
    <property type="term" value="C:extracellular region"/>
    <property type="evidence" value="ECO:0007669"/>
    <property type="project" value="UniProtKB-SubCell"/>
</dbReference>
<organism evidence="8 9">
    <name type="scientific">Chryseobacterium bernardetii</name>
    <dbReference type="NCBI Taxonomy" id="1241978"/>
    <lineage>
        <taxon>Bacteria</taxon>
        <taxon>Pseudomonadati</taxon>
        <taxon>Bacteroidota</taxon>
        <taxon>Flavobacteriia</taxon>
        <taxon>Flavobacteriales</taxon>
        <taxon>Weeksellaceae</taxon>
        <taxon>Chryseobacterium group</taxon>
        <taxon>Chryseobacterium</taxon>
    </lineage>
</organism>
<feature type="transmembrane region" description="Helical" evidence="6">
    <location>
        <begin position="1972"/>
        <end position="2004"/>
    </location>
</feature>
<dbReference type="NCBIfam" id="TIGR01643">
    <property type="entry name" value="YD_repeat_2x"/>
    <property type="match status" value="1"/>
</dbReference>
<evidence type="ECO:0000256" key="2">
    <source>
        <dbReference type="ARBA" id="ARBA00022525"/>
    </source>
</evidence>
<dbReference type="Pfam" id="PF03534">
    <property type="entry name" value="SpvB"/>
    <property type="match status" value="1"/>
</dbReference>
<dbReference type="NCBIfam" id="TIGR03696">
    <property type="entry name" value="Rhs_assc_core"/>
    <property type="match status" value="1"/>
</dbReference>
<keyword evidence="6" id="KW-0812">Transmembrane</keyword>
<feature type="transmembrane region" description="Helical" evidence="6">
    <location>
        <begin position="2025"/>
        <end position="2049"/>
    </location>
</feature>
<evidence type="ECO:0000256" key="1">
    <source>
        <dbReference type="ARBA" id="ARBA00004613"/>
    </source>
</evidence>
<accession>A0A3G6T2F2</accession>
<feature type="transmembrane region" description="Helical" evidence="6">
    <location>
        <begin position="28"/>
        <end position="48"/>
    </location>
</feature>
<dbReference type="EMBL" id="CP033932">
    <property type="protein sequence ID" value="AZB23532.1"/>
    <property type="molecule type" value="Genomic_DNA"/>
</dbReference>
<evidence type="ECO:0000256" key="5">
    <source>
        <dbReference type="SAM" id="MobiDB-lite"/>
    </source>
</evidence>
<keyword evidence="3" id="KW-0677">Repeat</keyword>
<evidence type="ECO:0000313" key="8">
    <source>
        <dbReference type="EMBL" id="AZB23532.1"/>
    </source>
</evidence>
<dbReference type="PANTHER" id="PTHR32305:SF15">
    <property type="entry name" value="PROTEIN RHSA-RELATED"/>
    <property type="match status" value="1"/>
</dbReference>
<proteinExistence type="predicted"/>
<evidence type="ECO:0000256" key="4">
    <source>
        <dbReference type="ARBA" id="ARBA00023026"/>
    </source>
</evidence>
<dbReference type="SUPFAM" id="SSF69318">
    <property type="entry name" value="Integrin alpha N-terminal domain"/>
    <property type="match status" value="1"/>
</dbReference>
<dbReference type="InterPro" id="IPR028994">
    <property type="entry name" value="Integrin_alpha_N"/>
</dbReference>
<dbReference type="KEGG" id="cben:EG339_02270"/>
<sequence length="2300" mass="253964">MEEYSAETSRNDKLLTKIIYYKTTNMKLFSSFILSLFSVLGFSQTILYQAESTSRTVQDPQSVILTEGFHAKSDVSNPFVAKIGPATENPGGGPTDSQAGSNNPSGTTAPAGQSFHDTKGNIEVNGAGQLQFTLPIALPPGVKSAAPQINLVYTSGFGNGIAGYGWNLSGVTTISRVGRNIEKDGEVKGIQLDYSDYYSFNGQRLILKSGEYGKDGAEYVTEKYSNIKIKSFGSASGQAWKGPEYWEVTFEDGSQSWYGAIASGNSTARTPLEYNIVKWKDAQGNYITYNYTQNNSNNVAVIASITWGGNETLDKPHFNTIEFTYLPRKIIETSYLKGILFKQDKILDQIKVKANGSPFKSYSIQYSETQNIVNNDSNNKVNYDFVEKIIEYNSEGKEANPIVFSSATMGTSSNEYDFGDYNNVITTGDYNGDGLVDFIVMQPAQNGRPEGYYIYFDAINNSIPSFVYLGPSSTYWPGSSFTTFNIKSADNYIKTKQGLIISKNNAGYNPPSSGDIELKYYSIKTDGSVLNTYNNPLVLEYAKTIQSGSYGYADSLYPPETDPEYIGGMNVSHPSNMREVDIDSDGVSELILSLNDKKCKYVVIVPDPPKGRWQCKTLGYRYVVVDNNNIQNNTISIIPETTPKNILSKGGIVDFDNDGKQDVMFVDPANTNVSVSYYTKDYTQPSPVVKTVDTPLNNLHQYELKKVNNNYALNLKKTYSIKGIIDGIQFGDLNGDKNIEVLLPVHNFVGITVLAGWSIYLNTGNALEESIQGLMFYRPFDVTAVGANSFSTPKLLDLDNDGKSEIVNSVSTFYPNNQPYTNWYVQSYSEAKYDPNNAQFKWSFNEKTLYNATRNEAIISPVFGDFRVNSTSSKILFLVKGINGNHERKIISYKHYSLNPDKNVSLISQGSQNYHIDYKELDPSVNSNIYTPIKQEQYPFVEMDRLSQTFGVSQIRQTDEQTVRKQDFRYRGYIANLHGKGVIGFRQAARSSWYADGFENTKIWSGTEMDPLQEGVPVKEWSIRTNNENQIFPADISENNTQLLSFKSTNYQIDKLLNGQVITGTIADSDKPKIVTAVVPKTSKVKDFLTGIITENSITYGEYYLPAQSISNVNNGYAITTSTSEYTHNPSGVGTNYYIGRPKSKIDIVQAYGDTKSAKEEYTYENNLVKTLKTWNRDNTGYLLETYNYDGFGNVTGKVISNSIDPQTQTTTSEYDSKGRFVIKKTDNIGLITQITYNDWGQIVTQTDPLGNILTNKYDSWGKLLSSKSNLEGTTTYQYERDNNSNIIVTQYDPDGDISKKFTNKLGQEYKTSTKAFGQGQYITKAILYDALGRKTSESESTFSPDGLGGPWNLIAYDDTVFPSKVTATSYKGIKLETSVTGLTTTIKELNGYQRTTSKTADALGNVVSTTDKGGTIQFSYNAAGEQIKAQYAENIVTTKYDSWGRKSEFNDPSNGTYKYEYDGFGQPKKTISPKGTKEYSYNDFGQLIAQKELSTTDGGQATNKMISYTYDNKGRFVAKSGTSKGQPYSNNVSYDPQGRLLSSSENSNGKYFIQKGITYDDKGRVISYEKQLYSSGILTKVQIENVYSAWNGELYQLKDKNSGKILWELKETNARGQVLKAKLGAVDINNSYDYVGFLTQVNHSSAVKPGILQLSYSFDAIKNELKSRTTGGDFNIVESFDYDDNNRLVNWTNPVIGVKPSSNRNVYDIKGRIMENDQVGTMKYENAAKIYQPTGMTLNATGVQNYSNDLIQSIVYNENNDPVFIDGMKGDVAFQYGLTSMRQRVTYGGNFSTDVEGKFTKFYSEDGSFEVVKDNTTGKEKYILYIGGTPYESNIVYLKNFTENSGSYKFLHKDYIGSILAISDEAGNKLEQRHFDAWGNFTHLQIGNGAIITDKNIIDNASLLLERGYTSHEHFAEVGIIHMNGRLYDPLLRRFLNADENIQDIFNTQNYNKYGYVFNNPLMFNDPSGEFVFAFVAAWGVSLFWGGVITAAIIGTAVGLAAYSLGVAISGGKWQLGGALKSMFWGGVSGAVTFGIGSAFTPAAGTVLTLTDKVASAMAQGLVHGFAQGTLSLMQGANFTHGFASGASGSWGASLFGGLAGSFANSAAGTVVSGMVLGGVASELTGGNFWEGAVVGGVVAGLNHTLHMIKTESSKDIIILNASDGAGGKGHSGLIIGNDKDGYIYMVSDGRVDSSGSTWMGGRNDSNIKTFKTRQEAMDYAKTQYHYDDSITIKTTAKQDLGAATRAMKQLRSNYHFLFNNCNHIISAALSGAGLSQYGGYSVIPNFNFKELKNNFQKR</sequence>
<dbReference type="PANTHER" id="PTHR32305">
    <property type="match status" value="1"/>
</dbReference>
<dbReference type="Gene3D" id="2.180.10.10">
    <property type="entry name" value="RHS repeat-associated core"/>
    <property type="match status" value="1"/>
</dbReference>
<keyword evidence="6" id="KW-0472">Membrane</keyword>
<evidence type="ECO:0000256" key="6">
    <source>
        <dbReference type="SAM" id="Phobius"/>
    </source>
</evidence>
<dbReference type="InterPro" id="IPR022385">
    <property type="entry name" value="Rhs_assc_core"/>
</dbReference>
<dbReference type="Pfam" id="PF25023">
    <property type="entry name" value="TEN_YD-shell"/>
    <property type="match status" value="1"/>
</dbReference>
<dbReference type="InterPro" id="IPR050708">
    <property type="entry name" value="T6SS_VgrG/RHS"/>
</dbReference>
<feature type="compositionally biased region" description="Polar residues" evidence="5">
    <location>
        <begin position="95"/>
        <end position="111"/>
    </location>
</feature>
<keyword evidence="6" id="KW-1133">Transmembrane helix</keyword>
<dbReference type="InterPro" id="IPR003284">
    <property type="entry name" value="Sal_SpvB"/>
</dbReference>
<keyword evidence="4" id="KW-0843">Virulence</keyword>
<dbReference type="Proteomes" id="UP000271193">
    <property type="component" value="Chromosome"/>
</dbReference>
<dbReference type="InterPro" id="IPR006530">
    <property type="entry name" value="YD"/>
</dbReference>
<dbReference type="InterPro" id="IPR056823">
    <property type="entry name" value="TEN-like_YD-shell"/>
</dbReference>
<name>A0A3G6T2F2_9FLAO</name>
<keyword evidence="2" id="KW-0964">Secreted</keyword>
<protein>
    <submittedName>
        <fullName evidence="8">Type IV secretion protein Rhs</fullName>
    </submittedName>
</protein>
<feature type="region of interest" description="Disordered" evidence="5">
    <location>
        <begin position="80"/>
        <end position="120"/>
    </location>
</feature>
<evidence type="ECO:0000313" key="9">
    <source>
        <dbReference type="Proteomes" id="UP000271193"/>
    </source>
</evidence>
<evidence type="ECO:0000259" key="7">
    <source>
        <dbReference type="Pfam" id="PF25023"/>
    </source>
</evidence>
<evidence type="ECO:0000256" key="3">
    <source>
        <dbReference type="ARBA" id="ARBA00022737"/>
    </source>
</evidence>
<feature type="domain" description="Teneurin-like YD-shell" evidence="7">
    <location>
        <begin position="1386"/>
        <end position="1570"/>
    </location>
</feature>
<gene>
    <name evidence="8" type="ORF">EG339_02270</name>
</gene>